<dbReference type="HOGENOM" id="CLU_077149_3_1_11"/>
<evidence type="ECO:0000256" key="5">
    <source>
        <dbReference type="ARBA" id="ARBA00022989"/>
    </source>
</evidence>
<dbReference type="PANTHER" id="PTHR34582">
    <property type="entry name" value="UPF0702 TRANSMEMBRANE PROTEIN YCAP"/>
    <property type="match status" value="1"/>
</dbReference>
<keyword evidence="10" id="KW-1185">Reference proteome</keyword>
<proteinExistence type="inferred from homology"/>
<dbReference type="GO" id="GO:0005886">
    <property type="term" value="C:plasma membrane"/>
    <property type="evidence" value="ECO:0007669"/>
    <property type="project" value="UniProtKB-SubCell"/>
</dbReference>
<gene>
    <name evidence="9" type="ordered locus">MODMU_3042</name>
</gene>
<keyword evidence="3" id="KW-1003">Cell membrane</keyword>
<dbReference type="InterPro" id="IPR023090">
    <property type="entry name" value="UPF0702_alpha/beta_dom_sf"/>
</dbReference>
<dbReference type="Gene3D" id="3.30.240.20">
    <property type="entry name" value="bsu07140 like domains"/>
    <property type="match status" value="1"/>
</dbReference>
<dbReference type="OMA" id="MRKQRYN"/>
<dbReference type="Proteomes" id="UP000006461">
    <property type="component" value="Chromosome"/>
</dbReference>
<dbReference type="KEGG" id="mmar:MODMU_3042"/>
<feature type="transmembrane region" description="Helical" evidence="7">
    <location>
        <begin position="16"/>
        <end position="34"/>
    </location>
</feature>
<dbReference type="Pfam" id="PF04239">
    <property type="entry name" value="DUF421"/>
    <property type="match status" value="1"/>
</dbReference>
<dbReference type="EMBL" id="FO203431">
    <property type="protein sequence ID" value="CCH88468.1"/>
    <property type="molecule type" value="Genomic_DNA"/>
</dbReference>
<keyword evidence="4 7" id="KW-0812">Transmembrane</keyword>
<dbReference type="PANTHER" id="PTHR34582:SF6">
    <property type="entry name" value="UPF0702 TRANSMEMBRANE PROTEIN YCAP"/>
    <property type="match status" value="1"/>
</dbReference>
<organism evidence="9 10">
    <name type="scientific">Modestobacter italicus (strain DSM 44449 / CECT 9708 / BC 501)</name>
    <dbReference type="NCBI Taxonomy" id="2732864"/>
    <lineage>
        <taxon>Bacteria</taxon>
        <taxon>Bacillati</taxon>
        <taxon>Actinomycetota</taxon>
        <taxon>Actinomycetes</taxon>
        <taxon>Geodermatophilales</taxon>
        <taxon>Geodermatophilaceae</taxon>
        <taxon>Modestobacter</taxon>
    </lineage>
</organism>
<comment type="subcellular location">
    <subcellularLocation>
        <location evidence="1">Cell membrane</location>
        <topology evidence="1">Multi-pass membrane protein</topology>
    </subcellularLocation>
</comment>
<feature type="domain" description="YetF C-terminal" evidence="8">
    <location>
        <begin position="93"/>
        <end position="161"/>
    </location>
</feature>
<feature type="transmembrane region" description="Helical" evidence="7">
    <location>
        <begin position="43"/>
        <end position="61"/>
    </location>
</feature>
<name>I4EYK5_MODI5</name>
<evidence type="ECO:0000256" key="6">
    <source>
        <dbReference type="ARBA" id="ARBA00023136"/>
    </source>
</evidence>
<keyword evidence="5 7" id="KW-1133">Transmembrane helix</keyword>
<evidence type="ECO:0000256" key="4">
    <source>
        <dbReference type="ARBA" id="ARBA00022692"/>
    </source>
</evidence>
<keyword evidence="6 7" id="KW-0472">Membrane</keyword>
<evidence type="ECO:0000256" key="2">
    <source>
        <dbReference type="ARBA" id="ARBA00006448"/>
    </source>
</evidence>
<evidence type="ECO:0000256" key="3">
    <source>
        <dbReference type="ARBA" id="ARBA00022475"/>
    </source>
</evidence>
<reference evidence="9 10" key="1">
    <citation type="journal article" date="2012" name="J. Bacteriol.">
        <title>Genome Sequence of Radiation-Resistant Modestobacter marinus Strain BC501, a Representative Actinobacterium That Thrives on Calcareous Stone Surfaces.</title>
        <authorList>
            <person name="Normand P."/>
            <person name="Gury J."/>
            <person name="Pujic P."/>
            <person name="Chouaia B."/>
            <person name="Crotti E."/>
            <person name="Brusetti L."/>
            <person name="Daffonchio D."/>
            <person name="Vacherie B."/>
            <person name="Barbe V."/>
            <person name="Medigue C."/>
            <person name="Calteau A."/>
            <person name="Ghodhbane-Gtari F."/>
            <person name="Essoussi I."/>
            <person name="Nouioui I."/>
            <person name="Abbassi-Ghozzi I."/>
            <person name="Gtari M."/>
        </authorList>
    </citation>
    <scope>NUCLEOTIDE SEQUENCE [LARGE SCALE GENOMIC DNA]</scope>
    <source>
        <strain evidence="10">BC 501</strain>
    </source>
</reference>
<feature type="transmembrane region" description="Helical" evidence="7">
    <location>
        <begin position="67"/>
        <end position="87"/>
    </location>
</feature>
<evidence type="ECO:0000259" key="8">
    <source>
        <dbReference type="Pfam" id="PF04239"/>
    </source>
</evidence>
<evidence type="ECO:0000256" key="1">
    <source>
        <dbReference type="ARBA" id="ARBA00004651"/>
    </source>
</evidence>
<dbReference type="AlphaFoldDB" id="I4EYK5"/>
<comment type="similarity">
    <text evidence="2">Belongs to the UPF0702 family.</text>
</comment>
<sequence length="186" mass="20052">MWQAMVTLEIPVLEKVLRAALVYGVILVLLRVFGKRGLASTNTLDFIVLFLLAGGVEDAIVGDDTSLVGGVVSAITLVVLNTALTYLTNVSPRAARILQGRPTTVVENGHVRERGLKALGLRARELDHAVRSQNGDDISEIEHGELTPSGQLVLTLKPEEQSATKGDMAALTERLQHIERLLTARG</sequence>
<dbReference type="OrthoDB" id="9778331at2"/>
<protein>
    <recommendedName>
        <fullName evidence="8">YetF C-terminal domain-containing protein</fullName>
    </recommendedName>
</protein>
<evidence type="ECO:0000313" key="10">
    <source>
        <dbReference type="Proteomes" id="UP000006461"/>
    </source>
</evidence>
<evidence type="ECO:0000256" key="7">
    <source>
        <dbReference type="SAM" id="Phobius"/>
    </source>
</evidence>
<dbReference type="InterPro" id="IPR007353">
    <property type="entry name" value="DUF421"/>
</dbReference>
<evidence type="ECO:0000313" key="9">
    <source>
        <dbReference type="EMBL" id="CCH88468.1"/>
    </source>
</evidence>
<accession>I4EYK5</accession>
<dbReference type="eggNOG" id="COG2323">
    <property type="taxonomic scope" value="Bacteria"/>
</dbReference>